<accession>Q4C841</accession>
<keyword evidence="1" id="KW-0472">Membrane</keyword>
<dbReference type="NCBIfam" id="TIGR04153">
    <property type="entry name" value="cyanosortA_assc"/>
    <property type="match status" value="1"/>
</dbReference>
<reference evidence="2" key="2">
    <citation type="submission" date="2005-06" db="EMBL/GenBank/DDBJ databases">
        <title>Sequencing of the draft genome and assembly of Crocosphaera watsonii WH 8501.</title>
        <authorList>
            <consortium name="US DOE Joint Genome Institute (JGI-PGF)"/>
            <person name="Copeland A."/>
            <person name="Lucas S."/>
            <person name="Lapidus A."/>
            <person name="Barry K."/>
            <person name="Detter C."/>
            <person name="Glavina T."/>
            <person name="Hammon N."/>
            <person name="Israni S."/>
            <person name="Pitluck S."/>
            <person name="Richardson P."/>
        </authorList>
    </citation>
    <scope>NUCLEOTIDE SEQUENCE [LARGE SCALE GENOMIC DNA]</scope>
    <source>
        <strain evidence="2">WH 8501</strain>
    </source>
</reference>
<comment type="caution">
    <text evidence="2">The sequence shown here is derived from an EMBL/GenBank/DDBJ whole genome shotgun (WGS) entry which is preliminary data.</text>
</comment>
<dbReference type="Proteomes" id="UP000003922">
    <property type="component" value="Unassembled WGS sequence"/>
</dbReference>
<evidence type="ECO:0000256" key="1">
    <source>
        <dbReference type="SAM" id="Phobius"/>
    </source>
</evidence>
<organism evidence="2 3">
    <name type="scientific">Crocosphaera watsonii WH 8501</name>
    <dbReference type="NCBI Taxonomy" id="165597"/>
    <lineage>
        <taxon>Bacteria</taxon>
        <taxon>Bacillati</taxon>
        <taxon>Cyanobacteriota</taxon>
        <taxon>Cyanophyceae</taxon>
        <taxon>Oscillatoriophycideae</taxon>
        <taxon>Chroococcales</taxon>
        <taxon>Aphanothecaceae</taxon>
        <taxon>Crocosphaera</taxon>
    </lineage>
</organism>
<sequence>MNSLPIEWKQTRVGLLGLVFLGLSGVLIYTFISPEQTEKISKTEEVIIPDNVPLSQWKLLESKLLDQPKTEPSEPENYFARKYEYTNDQERLKAEIRYHKYFGSFNQFLIKDMKMPAASIFPYIRYQKGIGHYAFFEHENTTYLGSCINAKGEATVTLSQYNQNRYLHGWGLTRTFLWLIGQQDLVEYRCLWTIMSIPNSSEELDFTINIDTNDKELNETEKKLEEAWLDWYAWWKNNFPDY</sequence>
<feature type="transmembrane region" description="Helical" evidence="1">
    <location>
        <begin position="12"/>
        <end position="32"/>
    </location>
</feature>
<keyword evidence="3" id="KW-1185">Reference proteome</keyword>
<gene>
    <name evidence="2" type="ORF">CwatDRAFT_5785</name>
</gene>
<dbReference type="RefSeq" id="WP_007304081.1">
    <property type="nucleotide sequence ID" value="NZ_AADV02000002.1"/>
</dbReference>
<protein>
    <recommendedName>
        <fullName evidence="4">Cyanoexosortase A system-associated protein</fullName>
    </recommendedName>
</protein>
<dbReference type="OrthoDB" id="582709at2"/>
<evidence type="ECO:0008006" key="4">
    <source>
        <dbReference type="Google" id="ProtNLM"/>
    </source>
</evidence>
<name>Q4C841_CROWT</name>
<dbReference type="KEGG" id="cwa:CwatDRAFT_5785"/>
<reference evidence="2" key="1">
    <citation type="submission" date="2004-02" db="EMBL/GenBank/DDBJ databases">
        <authorList>
            <consortium name="DOE Joint Genome Institute"/>
        </authorList>
    </citation>
    <scope>NUCLEOTIDE SEQUENCE [LARGE SCALE GENOMIC DNA]</scope>
    <source>
        <strain evidence="2">WH 8501</strain>
    </source>
</reference>
<evidence type="ECO:0000313" key="3">
    <source>
        <dbReference type="Proteomes" id="UP000003922"/>
    </source>
</evidence>
<dbReference type="AlphaFoldDB" id="Q4C841"/>
<keyword evidence="1" id="KW-0812">Transmembrane</keyword>
<keyword evidence="1" id="KW-1133">Transmembrane helix</keyword>
<dbReference type="EMBL" id="AADV02000002">
    <property type="protein sequence ID" value="EAM52430.1"/>
    <property type="molecule type" value="Genomic_DNA"/>
</dbReference>
<dbReference type="InterPro" id="IPR026411">
    <property type="entry name" value="Cyanosort_A_assoc"/>
</dbReference>
<proteinExistence type="predicted"/>
<reference evidence="2" key="3">
    <citation type="submission" date="2016-12" db="EMBL/GenBank/DDBJ databases">
        <title>Annotation of the draft genome assembly of Crocosphaera watsonii WH 8501.</title>
        <authorList>
            <consortium name="US DOE Joint Genome Institute (JGI-ORNL)"/>
            <person name="Larimer F."/>
            <person name="Land M."/>
        </authorList>
    </citation>
    <scope>NUCLEOTIDE SEQUENCE</scope>
    <source>
        <strain evidence="2">WH 8501</strain>
    </source>
</reference>
<evidence type="ECO:0000313" key="2">
    <source>
        <dbReference type="EMBL" id="EAM52430.1"/>
    </source>
</evidence>